<dbReference type="PANTHER" id="PTHR43179:SF7">
    <property type="entry name" value="RHAMNOSYLTRANSFERASE WBBL"/>
    <property type="match status" value="1"/>
</dbReference>
<dbReference type="SUPFAM" id="SSF53448">
    <property type="entry name" value="Nucleotide-diphospho-sugar transferases"/>
    <property type="match status" value="1"/>
</dbReference>
<evidence type="ECO:0000313" key="2">
    <source>
        <dbReference type="Proteomes" id="UP000254029"/>
    </source>
</evidence>
<dbReference type="AlphaFoldDB" id="A0AAX2M8T6"/>
<evidence type="ECO:0000313" key="1">
    <source>
        <dbReference type="EMBL" id="SUX32579.1"/>
    </source>
</evidence>
<accession>A0AAX2M8T6</accession>
<name>A0AAX2M8T6_CHRVL</name>
<comment type="caution">
    <text evidence="1">The sequence shown here is derived from an EMBL/GenBank/DDBJ whole genome shotgun (WGS) entry which is preliminary data.</text>
</comment>
<dbReference type="EMBL" id="UIGR01000001">
    <property type="protein sequence ID" value="SUX32579.1"/>
    <property type="molecule type" value="Genomic_DNA"/>
</dbReference>
<dbReference type="InterPro" id="IPR029044">
    <property type="entry name" value="Nucleotide-diphossugar_trans"/>
</dbReference>
<dbReference type="Proteomes" id="UP000254029">
    <property type="component" value="Unassembled WGS sequence"/>
</dbReference>
<proteinExistence type="predicted"/>
<organism evidence="1 2">
    <name type="scientific">Chromobacterium violaceum</name>
    <dbReference type="NCBI Taxonomy" id="536"/>
    <lineage>
        <taxon>Bacteria</taxon>
        <taxon>Pseudomonadati</taxon>
        <taxon>Pseudomonadota</taxon>
        <taxon>Betaproteobacteria</taxon>
        <taxon>Neisseriales</taxon>
        <taxon>Chromobacteriaceae</taxon>
        <taxon>Chromobacterium</taxon>
    </lineage>
</organism>
<dbReference type="Gene3D" id="3.90.550.10">
    <property type="entry name" value="Spore Coat Polysaccharide Biosynthesis Protein SpsA, Chain A"/>
    <property type="match status" value="1"/>
</dbReference>
<reference evidence="1 2" key="1">
    <citation type="submission" date="2018-06" db="EMBL/GenBank/DDBJ databases">
        <authorList>
            <consortium name="Pathogen Informatics"/>
            <person name="Doyle S."/>
        </authorList>
    </citation>
    <scope>NUCLEOTIDE SEQUENCE [LARGE SCALE GENOMIC DNA]</scope>
    <source>
        <strain evidence="1 2">NCTC8684</strain>
    </source>
</reference>
<dbReference type="RefSeq" id="WP_115648404.1">
    <property type="nucleotide sequence ID" value="NZ_UIGR01000001.1"/>
</dbReference>
<gene>
    <name evidence="1" type="ORF">NCTC8684_01659</name>
</gene>
<dbReference type="PANTHER" id="PTHR43179">
    <property type="entry name" value="RHAMNOSYLTRANSFERASE WBBL"/>
    <property type="match status" value="1"/>
</dbReference>
<sequence length="359" mass="38482">MFVSIVADRCARRQYFNSLLEHASLEKQPAEVEAAERLAVAAHLARLREAADILPGEVEATRLIAYSAPPSCKLSIIVADAGDSFHLTACLEAINAARAGLDAEVLVMSALARRLTNASLVSCEPRQGVPACFRQGADAAKGDYLLFIDSRVEITQADCIPILLAHAARPGVGAVAPRLLRAGAGTIWRGPLLLGADDGAATIGDGLSLSEPGHLNRLQVAHNPGGLLLDCLLVGKALYQQVGGIQSGFADDVHAAADFSFRIRKLGKWLVWTPAASAMRDEGTLANGHVTAGGDGQRKVLWSCHDPAYNRHLSLESKQAFHIDNVFSAQWDIRFHEQPRILAWPGLAWSGRKRGDCAR</sequence>
<protein>
    <submittedName>
        <fullName evidence="1">Mycofactocin system glycosyltransferase</fullName>
    </submittedName>
</protein>